<feature type="compositionally biased region" description="Basic and acidic residues" evidence="1">
    <location>
        <begin position="34"/>
        <end position="50"/>
    </location>
</feature>
<sequence length="81" mass="8587">MNLTGHVNDTHAVPDPAVTEEERPPRRSVFLGGHRREARAGAGTKAERIKLKQACDGSSDSSSKSLGDKGKGTMASAGRRE</sequence>
<organism evidence="2 3">
    <name type="scientific">Liparis tanakae</name>
    <name type="common">Tanaka's snailfish</name>
    <dbReference type="NCBI Taxonomy" id="230148"/>
    <lineage>
        <taxon>Eukaryota</taxon>
        <taxon>Metazoa</taxon>
        <taxon>Chordata</taxon>
        <taxon>Craniata</taxon>
        <taxon>Vertebrata</taxon>
        <taxon>Euteleostomi</taxon>
        <taxon>Actinopterygii</taxon>
        <taxon>Neopterygii</taxon>
        <taxon>Teleostei</taxon>
        <taxon>Neoteleostei</taxon>
        <taxon>Acanthomorphata</taxon>
        <taxon>Eupercaria</taxon>
        <taxon>Perciformes</taxon>
        <taxon>Cottioidei</taxon>
        <taxon>Cottales</taxon>
        <taxon>Liparidae</taxon>
        <taxon>Liparis</taxon>
    </lineage>
</organism>
<dbReference type="EMBL" id="SRLO01000622">
    <property type="protein sequence ID" value="TNN50322.1"/>
    <property type="molecule type" value="Genomic_DNA"/>
</dbReference>
<dbReference type="Proteomes" id="UP000314294">
    <property type="component" value="Unassembled WGS sequence"/>
</dbReference>
<evidence type="ECO:0000313" key="3">
    <source>
        <dbReference type="Proteomes" id="UP000314294"/>
    </source>
</evidence>
<comment type="caution">
    <text evidence="2">The sequence shown here is derived from an EMBL/GenBank/DDBJ whole genome shotgun (WGS) entry which is preliminary data.</text>
</comment>
<evidence type="ECO:0000313" key="2">
    <source>
        <dbReference type="EMBL" id="TNN50322.1"/>
    </source>
</evidence>
<gene>
    <name evidence="2" type="ORF">EYF80_039488</name>
</gene>
<protein>
    <submittedName>
        <fullName evidence="2">Uncharacterized protein</fullName>
    </submittedName>
</protein>
<accession>A0A4Z2GCH1</accession>
<proteinExistence type="predicted"/>
<name>A0A4Z2GCH1_9TELE</name>
<reference evidence="2 3" key="1">
    <citation type="submission" date="2019-03" db="EMBL/GenBank/DDBJ databases">
        <title>First draft genome of Liparis tanakae, snailfish: a comprehensive survey of snailfish specific genes.</title>
        <authorList>
            <person name="Kim W."/>
            <person name="Song I."/>
            <person name="Jeong J.-H."/>
            <person name="Kim D."/>
            <person name="Kim S."/>
            <person name="Ryu S."/>
            <person name="Song J.Y."/>
            <person name="Lee S.K."/>
        </authorList>
    </citation>
    <scope>NUCLEOTIDE SEQUENCE [LARGE SCALE GENOMIC DNA]</scope>
    <source>
        <tissue evidence="2">Muscle</tissue>
    </source>
</reference>
<keyword evidence="3" id="KW-1185">Reference proteome</keyword>
<feature type="region of interest" description="Disordered" evidence="1">
    <location>
        <begin position="1"/>
        <end position="81"/>
    </location>
</feature>
<feature type="compositionally biased region" description="Low complexity" evidence="1">
    <location>
        <begin position="56"/>
        <end position="65"/>
    </location>
</feature>
<evidence type="ECO:0000256" key="1">
    <source>
        <dbReference type="SAM" id="MobiDB-lite"/>
    </source>
</evidence>
<dbReference type="AlphaFoldDB" id="A0A4Z2GCH1"/>